<gene>
    <name evidence="1" type="ORF">QW060_13970</name>
</gene>
<dbReference type="RefSeq" id="WP_290364093.1">
    <property type="nucleotide sequence ID" value="NZ_JAUFQU010000001.1"/>
</dbReference>
<evidence type="ECO:0000313" key="2">
    <source>
        <dbReference type="Proteomes" id="UP001242368"/>
    </source>
</evidence>
<dbReference type="Proteomes" id="UP001242368">
    <property type="component" value="Unassembled WGS sequence"/>
</dbReference>
<name>A0ABT8CUM6_9FLAO</name>
<proteinExistence type="predicted"/>
<keyword evidence="2" id="KW-1185">Reference proteome</keyword>
<evidence type="ECO:0000313" key="1">
    <source>
        <dbReference type="EMBL" id="MDN3708214.1"/>
    </source>
</evidence>
<reference evidence="2" key="1">
    <citation type="journal article" date="2019" name="Int. J. Syst. Evol. Microbiol.">
        <title>The Global Catalogue of Microorganisms (GCM) 10K type strain sequencing project: providing services to taxonomists for standard genome sequencing and annotation.</title>
        <authorList>
            <consortium name="The Broad Institute Genomics Platform"/>
            <consortium name="The Broad Institute Genome Sequencing Center for Infectious Disease"/>
            <person name="Wu L."/>
            <person name="Ma J."/>
        </authorList>
    </citation>
    <scope>NUCLEOTIDE SEQUENCE [LARGE SCALE GENOMIC DNA]</scope>
    <source>
        <strain evidence="2">CECT 7184</strain>
    </source>
</reference>
<comment type="caution">
    <text evidence="1">The sequence shown here is derived from an EMBL/GenBank/DDBJ whole genome shotgun (WGS) entry which is preliminary data.</text>
</comment>
<accession>A0ABT8CUM6</accession>
<organism evidence="1 2">
    <name type="scientific">Paenimyroides ceti</name>
    <dbReference type="NCBI Taxonomy" id="395087"/>
    <lineage>
        <taxon>Bacteria</taxon>
        <taxon>Pseudomonadati</taxon>
        <taxon>Bacteroidota</taxon>
        <taxon>Flavobacteriia</taxon>
        <taxon>Flavobacteriales</taxon>
        <taxon>Flavobacteriaceae</taxon>
        <taxon>Paenimyroides</taxon>
    </lineage>
</organism>
<sequence length="144" mass="16733">MTLFLICLLPAIGFSQEKQNDLLNDKTYKKYEKKALELYSSTAYNAYSDSMHDFSTGLGKADFDFGDTDFRKWLDVHFDKTDFKSKEEAVFLYERYHASATEELFNRIREVSNDGYALRQQYGAEVFDAAFQVILNKALQSKKL</sequence>
<protein>
    <submittedName>
        <fullName evidence="1">Uncharacterized protein</fullName>
    </submittedName>
</protein>
<dbReference type="EMBL" id="JAUFQU010000001">
    <property type="protein sequence ID" value="MDN3708214.1"/>
    <property type="molecule type" value="Genomic_DNA"/>
</dbReference>